<dbReference type="SMART" id="SM00220">
    <property type="entry name" value="S_TKc"/>
    <property type="match status" value="1"/>
</dbReference>
<evidence type="ECO:0000313" key="4">
    <source>
        <dbReference type="Proteomes" id="UP001152747"/>
    </source>
</evidence>
<feature type="region of interest" description="Disordered" evidence="1">
    <location>
        <begin position="383"/>
        <end position="435"/>
    </location>
</feature>
<name>A0A9P1IC67_9PELO</name>
<dbReference type="OrthoDB" id="10020333at2759"/>
<organism evidence="3 4">
    <name type="scientific">Caenorhabditis angaria</name>
    <dbReference type="NCBI Taxonomy" id="860376"/>
    <lineage>
        <taxon>Eukaryota</taxon>
        <taxon>Metazoa</taxon>
        <taxon>Ecdysozoa</taxon>
        <taxon>Nematoda</taxon>
        <taxon>Chromadorea</taxon>
        <taxon>Rhabditida</taxon>
        <taxon>Rhabditina</taxon>
        <taxon>Rhabditomorpha</taxon>
        <taxon>Rhabditoidea</taxon>
        <taxon>Rhabditidae</taxon>
        <taxon>Peloderinae</taxon>
        <taxon>Caenorhabditis</taxon>
    </lineage>
</organism>
<gene>
    <name evidence="3" type="ORF">CAMP_LOCUS4108</name>
</gene>
<dbReference type="AlphaFoldDB" id="A0A9P1IC67"/>
<dbReference type="EMBL" id="CANHGI010000002">
    <property type="protein sequence ID" value="CAI5441471.1"/>
    <property type="molecule type" value="Genomic_DNA"/>
</dbReference>
<feature type="region of interest" description="Disordered" evidence="1">
    <location>
        <begin position="456"/>
        <end position="501"/>
    </location>
</feature>
<protein>
    <recommendedName>
        <fullName evidence="2">Protein kinase domain-containing protein</fullName>
    </recommendedName>
</protein>
<dbReference type="Proteomes" id="UP001152747">
    <property type="component" value="Unassembled WGS sequence"/>
</dbReference>
<evidence type="ECO:0000256" key="1">
    <source>
        <dbReference type="SAM" id="MobiDB-lite"/>
    </source>
</evidence>
<evidence type="ECO:0000313" key="3">
    <source>
        <dbReference type="EMBL" id="CAI5441471.1"/>
    </source>
</evidence>
<proteinExistence type="predicted"/>
<feature type="domain" description="Protein kinase" evidence="2">
    <location>
        <begin position="27"/>
        <end position="334"/>
    </location>
</feature>
<dbReference type="InterPro" id="IPR000719">
    <property type="entry name" value="Prot_kinase_dom"/>
</dbReference>
<dbReference type="GO" id="GO:0004672">
    <property type="term" value="F:protein kinase activity"/>
    <property type="evidence" value="ECO:0007669"/>
    <property type="project" value="InterPro"/>
</dbReference>
<comment type="caution">
    <text evidence="3">The sequence shown here is derived from an EMBL/GenBank/DDBJ whole genome shotgun (WGS) entry which is preliminary data.</text>
</comment>
<keyword evidence="4" id="KW-1185">Reference proteome</keyword>
<dbReference type="Gene3D" id="1.10.510.10">
    <property type="entry name" value="Transferase(Phosphotransferase) domain 1"/>
    <property type="match status" value="1"/>
</dbReference>
<feature type="compositionally biased region" description="Basic and acidic residues" evidence="1">
    <location>
        <begin position="417"/>
        <end position="428"/>
    </location>
</feature>
<dbReference type="Pfam" id="PF00069">
    <property type="entry name" value="Pkinase"/>
    <property type="match status" value="1"/>
</dbReference>
<accession>A0A9P1IC67</accession>
<dbReference type="PANTHER" id="PTHR11909">
    <property type="entry name" value="CASEIN KINASE-RELATED"/>
    <property type="match status" value="1"/>
</dbReference>
<sequence length="501" mass="57375">MADNNNNDINQTEEQLVFNVGDSVTGYTIIEKIDEGGYGQVFKVSKDDKIFAMKIESNSQEGGSAIKLEIEVLKDLRAKKMPNFPLVVRAGRKIKYHFLIMELLGENLRTLKFRSSNPDCLSVGTWTRLGIQCLYTIKLMHDCGYLHRDIKPSNFALGPSDDLLKKRLIYLFDFGLARKFVVKARDERAAAMTMTTVTQQSVMGTVEEKLENIKSSDYRWRLARRRTDFRGTQMYASPNAHDLKELGRADDVWSLMFMLAEFIAPLPWANEDKELANVKKSSKLSEMFKSEAFDKLEENLKSCDYYTPPDYEIAYNLMKSLLEKSGTNWNDPYDWEMKDQPEIEYRKWKDEKTSKNVVYVWENPKEFFKLDIWLNVPKPGSVKQKLKKNASVEQISGQQTSEGRKKNEENLEATKTIGEEGKSVEGKKKSALSKRKTPSIVMDFDDNATNCTTTMCAGPATVLPTAPLRPIAPSPRRKGKTSRKKKESSVRNKLKNLIRKK</sequence>
<feature type="compositionally biased region" description="Basic residues" evidence="1">
    <location>
        <begin position="475"/>
        <end position="501"/>
    </location>
</feature>
<dbReference type="SUPFAM" id="SSF56112">
    <property type="entry name" value="Protein kinase-like (PK-like)"/>
    <property type="match status" value="1"/>
</dbReference>
<evidence type="ECO:0000259" key="2">
    <source>
        <dbReference type="PROSITE" id="PS50011"/>
    </source>
</evidence>
<dbReference type="GO" id="GO:0005524">
    <property type="term" value="F:ATP binding"/>
    <property type="evidence" value="ECO:0007669"/>
    <property type="project" value="InterPro"/>
</dbReference>
<dbReference type="InterPro" id="IPR050235">
    <property type="entry name" value="CK1_Ser-Thr_kinase"/>
</dbReference>
<feature type="compositionally biased region" description="Polar residues" evidence="1">
    <location>
        <begin position="391"/>
        <end position="401"/>
    </location>
</feature>
<dbReference type="InterPro" id="IPR011009">
    <property type="entry name" value="Kinase-like_dom_sf"/>
</dbReference>
<reference evidence="3" key="1">
    <citation type="submission" date="2022-11" db="EMBL/GenBank/DDBJ databases">
        <authorList>
            <person name="Kikuchi T."/>
        </authorList>
    </citation>
    <scope>NUCLEOTIDE SEQUENCE</scope>
    <source>
        <strain evidence="3">PS1010</strain>
    </source>
</reference>
<dbReference type="PROSITE" id="PS50011">
    <property type="entry name" value="PROTEIN_KINASE_DOM"/>
    <property type="match status" value="1"/>
</dbReference>